<sequence>MTATDVDPEAHQFFHDFMVAGEQMIRQGTFRYETKPSEVLPPARLNLPPQVAVQVVRLLLGALCQSGRHIVLSWVQEKLIVQLSRRRLPYTAEDAQEIIARLASYPTPTALPIRALLGSLLLGLGRDGLLSAAHTQLEALVASLREHATWAEGRKLHAFVAELLHDSPSGPHLEADTWSAKVLPLLDTLPEPAKAGWINLLRHCASASGNAPSKVWLAEAQTLLEALGHEQFLPLATTWLAQAVPGGRAVPPAEQARPARHPDLYADRNADVLRGLAWASGLVADAHLAAVLGDLALAGYRKVSGHGPRSVKVAGACVSALQRLPGLIGAAQLLRVAQGVQQPSYRAALDRIIEDLAERLALRREDLEEIGVPTFDLTGVGGRDVVLGEATAELRAEGRTVQLTWRNEKGQTVKTVPARVKRDFATELKALKATAKELEKVLGAQRDRLDGLMMLDRTWTYEPWRARYLDHPVVGVLARRLLWIIDDRAVLWHEEALRDLGGAEVTPASAAEVKLWHPVLAPLEEVRAWRERLEDWRLVQPFKQAHREVYLLTDAERATRVYSNRFAAHVLRQHQFNALCAARRWRNSLRLMVDDEYPPATRDLPQYGLRAEYWVEGIGDEYGVDTNETGTYLRLVTDQVRFYPLDAARNSAHAGGGGYGPTWRFPNPAEPVPLEDVPPLVLSEVLRDVDLFVGVASVGNDPTWQDGGPQGRFRQYWQHYSFGDLGATAQTRREVLARLLPRLKIAARCELTEKFLVVRGDLRTYKIHLGSGNILMEPNDQYLCIVPSRGMGADNGESVFLPFEGDTVFSVILSKAFLLANDTVITDSTITRQIKQR</sequence>
<evidence type="ECO:0000313" key="4">
    <source>
        <dbReference type="EMBL" id="MFC4424881.1"/>
    </source>
</evidence>
<gene>
    <name evidence="4" type="ORF">ACFOZ9_01570</name>
</gene>
<feature type="domain" description="DUF4132" evidence="2">
    <location>
        <begin position="410"/>
        <end position="585"/>
    </location>
</feature>
<evidence type="ECO:0000259" key="2">
    <source>
        <dbReference type="Pfam" id="PF13569"/>
    </source>
</evidence>
<evidence type="ECO:0000256" key="1">
    <source>
        <dbReference type="SAM" id="Coils"/>
    </source>
</evidence>
<keyword evidence="5" id="KW-1185">Reference proteome</keyword>
<dbReference type="Pfam" id="PF24879">
    <property type="entry name" value="DUF7737"/>
    <property type="match status" value="1"/>
</dbReference>
<dbReference type="Pfam" id="PF13569">
    <property type="entry name" value="DUF4132"/>
    <property type="match status" value="1"/>
</dbReference>
<protein>
    <submittedName>
        <fullName evidence="4">DUF4132 domain-containing protein</fullName>
    </submittedName>
</protein>
<organism evidence="4 5">
    <name type="scientific">Deinococcus navajonensis</name>
    <dbReference type="NCBI Taxonomy" id="309884"/>
    <lineage>
        <taxon>Bacteria</taxon>
        <taxon>Thermotogati</taxon>
        <taxon>Deinococcota</taxon>
        <taxon>Deinococci</taxon>
        <taxon>Deinococcales</taxon>
        <taxon>Deinococcaceae</taxon>
        <taxon>Deinococcus</taxon>
    </lineage>
</organism>
<dbReference type="RefSeq" id="WP_380035554.1">
    <property type="nucleotide sequence ID" value="NZ_JBHSEH010000004.1"/>
</dbReference>
<feature type="coiled-coil region" evidence="1">
    <location>
        <begin position="421"/>
        <end position="448"/>
    </location>
</feature>
<proteinExistence type="predicted"/>
<dbReference type="InterPro" id="IPR025406">
    <property type="entry name" value="DUF4132"/>
</dbReference>
<evidence type="ECO:0000313" key="5">
    <source>
        <dbReference type="Proteomes" id="UP001595998"/>
    </source>
</evidence>
<dbReference type="Proteomes" id="UP001595998">
    <property type="component" value="Unassembled WGS sequence"/>
</dbReference>
<reference evidence="5" key="1">
    <citation type="journal article" date="2019" name="Int. J. Syst. Evol. Microbiol.">
        <title>The Global Catalogue of Microorganisms (GCM) 10K type strain sequencing project: providing services to taxonomists for standard genome sequencing and annotation.</title>
        <authorList>
            <consortium name="The Broad Institute Genomics Platform"/>
            <consortium name="The Broad Institute Genome Sequencing Center for Infectious Disease"/>
            <person name="Wu L."/>
            <person name="Ma J."/>
        </authorList>
    </citation>
    <scope>NUCLEOTIDE SEQUENCE [LARGE SCALE GENOMIC DNA]</scope>
    <source>
        <strain evidence="5">CCUG 56029</strain>
    </source>
</reference>
<keyword evidence="1" id="KW-0175">Coiled coil</keyword>
<accession>A0ABV8XJ17</accession>
<comment type="caution">
    <text evidence="4">The sequence shown here is derived from an EMBL/GenBank/DDBJ whole genome shotgun (WGS) entry which is preliminary data.</text>
</comment>
<dbReference type="InterPro" id="IPR056639">
    <property type="entry name" value="DUF7737"/>
</dbReference>
<feature type="domain" description="DUF7737" evidence="3">
    <location>
        <begin position="729"/>
        <end position="834"/>
    </location>
</feature>
<dbReference type="EMBL" id="JBHSEH010000004">
    <property type="protein sequence ID" value="MFC4424881.1"/>
    <property type="molecule type" value="Genomic_DNA"/>
</dbReference>
<name>A0ABV8XJ17_9DEIO</name>
<evidence type="ECO:0000259" key="3">
    <source>
        <dbReference type="Pfam" id="PF24879"/>
    </source>
</evidence>